<protein>
    <submittedName>
        <fullName evidence="9">Glutamine synthetase</fullName>
    </submittedName>
</protein>
<evidence type="ECO:0000256" key="2">
    <source>
        <dbReference type="ARBA" id="ARBA00022598"/>
    </source>
</evidence>
<evidence type="ECO:0000313" key="9">
    <source>
        <dbReference type="EMBL" id="GAA2124875.1"/>
    </source>
</evidence>
<dbReference type="PROSITE" id="PS51986">
    <property type="entry name" value="GS_BETA_GRASP"/>
    <property type="match status" value="1"/>
</dbReference>
<evidence type="ECO:0000313" key="10">
    <source>
        <dbReference type="Proteomes" id="UP001500575"/>
    </source>
</evidence>
<evidence type="ECO:0000256" key="4">
    <source>
        <dbReference type="ARBA" id="ARBA00022840"/>
    </source>
</evidence>
<accession>A0ABN2YD49</accession>
<evidence type="ECO:0000256" key="5">
    <source>
        <dbReference type="PROSITE-ProRule" id="PRU01330"/>
    </source>
</evidence>
<proteinExistence type="inferred from homology"/>
<keyword evidence="2" id="KW-0436">Ligase</keyword>
<dbReference type="Gene3D" id="3.10.20.70">
    <property type="entry name" value="Glutamine synthetase, N-terminal domain"/>
    <property type="match status" value="1"/>
</dbReference>
<evidence type="ECO:0000259" key="7">
    <source>
        <dbReference type="PROSITE" id="PS51986"/>
    </source>
</evidence>
<dbReference type="Gene3D" id="3.30.590.10">
    <property type="entry name" value="Glutamine synthetase/guanido kinase, catalytic domain"/>
    <property type="match status" value="1"/>
</dbReference>
<sequence length="466" mass="50756">MDDLNALRHASDLPAALTSLGVTTVVIGGADTFGVMRGKRVPIGQLARILEHGMALCDVFWVMHLDESALVSRPSGHLGYFPTETNGYPDIFALPDRETLRLVPWHDDTALLLADWHHPHENGPIPIDPRHVLKRVIDRARALGYEPMSAVELEFYLLKEPTGVRHEKRSVDLVPLGDQPSTYGIVLGAQHEWIAAQIRAQMAAFDIPIEACNTETGPGQFEINLRYSDSLSAADHALLFKTGVKELAARNQLLATFMAKPHSDWAGNSAHVHISLQDTATGDPVFHDAGSSDTMSSTMRRFAAGSLATMAEFTALMAPNPNSYRRFVPYSWAATTATWGIDNRSAGLRAILEGPHGTRLEHRQGGGDVNPYLATAAVIAGGIHGIENELEPPALTDADVYAAENRSARLPSTLGEALDLLAASEVAVDWFGSDFVGHYVATKRAELEAQRLAVTDWEIARYLEPL</sequence>
<keyword evidence="3" id="KW-0547">Nucleotide-binding</keyword>
<dbReference type="InterPro" id="IPR008146">
    <property type="entry name" value="Gln_synth_cat_dom"/>
</dbReference>
<gene>
    <name evidence="9" type="ORF">GCM10009843_21990</name>
</gene>
<dbReference type="Proteomes" id="UP001500575">
    <property type="component" value="Unassembled WGS sequence"/>
</dbReference>
<keyword evidence="4" id="KW-0067">ATP-binding</keyword>
<feature type="domain" description="GS catalytic" evidence="8">
    <location>
        <begin position="129"/>
        <end position="466"/>
    </location>
</feature>
<dbReference type="PROSITE" id="PS51987">
    <property type="entry name" value="GS_CATALYTIC"/>
    <property type="match status" value="1"/>
</dbReference>
<dbReference type="PANTHER" id="PTHR43785:SF12">
    <property type="entry name" value="TYPE-1 GLUTAMINE SYNTHETASE 2"/>
    <property type="match status" value="1"/>
</dbReference>
<dbReference type="RefSeq" id="WP_344303764.1">
    <property type="nucleotide sequence ID" value="NZ_BAAAQQ010000011.1"/>
</dbReference>
<comment type="caution">
    <text evidence="9">The sequence shown here is derived from an EMBL/GenBank/DDBJ whole genome shotgun (WGS) entry which is preliminary data.</text>
</comment>
<dbReference type="InterPro" id="IPR008147">
    <property type="entry name" value="Gln_synt_N"/>
</dbReference>
<dbReference type="PANTHER" id="PTHR43785">
    <property type="entry name" value="GAMMA-GLUTAMYLPUTRESCINE SYNTHETASE"/>
    <property type="match status" value="1"/>
</dbReference>
<dbReference type="InterPro" id="IPR014746">
    <property type="entry name" value="Gln_synth/guanido_kin_cat_dom"/>
</dbReference>
<dbReference type="InterPro" id="IPR036651">
    <property type="entry name" value="Gln_synt_N_sf"/>
</dbReference>
<dbReference type="SUPFAM" id="SSF54368">
    <property type="entry name" value="Glutamine synthetase, N-terminal domain"/>
    <property type="match status" value="1"/>
</dbReference>
<evidence type="ECO:0000256" key="1">
    <source>
        <dbReference type="ARBA" id="ARBA00009897"/>
    </source>
</evidence>
<keyword evidence="10" id="KW-1185">Reference proteome</keyword>
<evidence type="ECO:0000256" key="6">
    <source>
        <dbReference type="RuleBase" id="RU000384"/>
    </source>
</evidence>
<comment type="similarity">
    <text evidence="1 5 6">Belongs to the glutamine synthetase family.</text>
</comment>
<name>A0ABN2YD49_9ACTN</name>
<reference evidence="9 10" key="1">
    <citation type="journal article" date="2019" name="Int. J. Syst. Evol. Microbiol.">
        <title>The Global Catalogue of Microorganisms (GCM) 10K type strain sequencing project: providing services to taxonomists for standard genome sequencing and annotation.</title>
        <authorList>
            <consortium name="The Broad Institute Genomics Platform"/>
            <consortium name="The Broad Institute Genome Sequencing Center for Infectious Disease"/>
            <person name="Wu L."/>
            <person name="Ma J."/>
        </authorList>
    </citation>
    <scope>NUCLEOTIDE SEQUENCE [LARGE SCALE GENOMIC DNA]</scope>
    <source>
        <strain evidence="9 10">JCM 16021</strain>
    </source>
</reference>
<organism evidence="9 10">
    <name type="scientific">Nocardioides bigeumensis</name>
    <dbReference type="NCBI Taxonomy" id="433657"/>
    <lineage>
        <taxon>Bacteria</taxon>
        <taxon>Bacillati</taxon>
        <taxon>Actinomycetota</taxon>
        <taxon>Actinomycetes</taxon>
        <taxon>Propionibacteriales</taxon>
        <taxon>Nocardioidaceae</taxon>
        <taxon>Nocardioides</taxon>
    </lineage>
</organism>
<feature type="domain" description="GS beta-grasp" evidence="7">
    <location>
        <begin position="20"/>
        <end position="122"/>
    </location>
</feature>
<evidence type="ECO:0000256" key="3">
    <source>
        <dbReference type="ARBA" id="ARBA00022741"/>
    </source>
</evidence>
<dbReference type="SUPFAM" id="SSF55931">
    <property type="entry name" value="Glutamine synthetase/guanido kinase"/>
    <property type="match status" value="1"/>
</dbReference>
<dbReference type="EMBL" id="BAAAQQ010000011">
    <property type="protein sequence ID" value="GAA2124875.1"/>
    <property type="molecule type" value="Genomic_DNA"/>
</dbReference>
<evidence type="ECO:0000259" key="8">
    <source>
        <dbReference type="PROSITE" id="PS51987"/>
    </source>
</evidence>
<dbReference type="Pfam" id="PF00120">
    <property type="entry name" value="Gln-synt_C"/>
    <property type="match status" value="1"/>
</dbReference>
<dbReference type="SMART" id="SM01230">
    <property type="entry name" value="Gln-synt_C"/>
    <property type="match status" value="1"/>
</dbReference>